<organism evidence="3 4">
    <name type="scientific">Trichostrongylus colubriformis</name>
    <name type="common">Black scour worm</name>
    <dbReference type="NCBI Taxonomy" id="6319"/>
    <lineage>
        <taxon>Eukaryota</taxon>
        <taxon>Metazoa</taxon>
        <taxon>Ecdysozoa</taxon>
        <taxon>Nematoda</taxon>
        <taxon>Chromadorea</taxon>
        <taxon>Rhabditida</taxon>
        <taxon>Rhabditina</taxon>
        <taxon>Rhabditomorpha</taxon>
        <taxon>Strongyloidea</taxon>
        <taxon>Trichostrongylidae</taxon>
        <taxon>Trichostrongylus</taxon>
    </lineage>
</organism>
<proteinExistence type="predicted"/>
<comment type="function">
    <text evidence="1">Non-catalytic subunit of AMP-activated protein kinase (AMPK), an energy sensor protein kinase that plays a key role in regulating cellular energy metabolism. In response to reduction of intracellular ATP levels, AMPK activates energy-producing pathways and inhibits energy-consuming processes: inhibits protein, carbohydrate and lipid biosynthesis, as well as cell growth and proliferation. AMPK acts via direct phosphorylation of metabolic enzymes, and by longer-term effects via phosphorylation of transcription regulators. Also acts as a regulator of cellular polarity by remodeling the actin cytoskeleton; probably by indirectly activating myosin. Beta non-catalytic subunit acts as a scaffold on which the AMPK complex assembles, via its C-terminus that bridges alpha (PRKAA1 or PRKAA2) and gamma subunits (PRKAG1, PRKAG2 or PRKAG3).</text>
</comment>
<evidence type="ECO:0000313" key="4">
    <source>
        <dbReference type="Proteomes" id="UP001331761"/>
    </source>
</evidence>
<protein>
    <recommendedName>
        <fullName evidence="2">AMP-activated protein kinase glycogen-binding domain-containing protein</fullName>
    </recommendedName>
</protein>
<dbReference type="Gene3D" id="2.60.40.10">
    <property type="entry name" value="Immunoglobulins"/>
    <property type="match status" value="1"/>
</dbReference>
<feature type="domain" description="AMP-activated protein kinase glycogen-binding" evidence="2">
    <location>
        <begin position="1"/>
        <end position="41"/>
    </location>
</feature>
<evidence type="ECO:0000259" key="2">
    <source>
        <dbReference type="Pfam" id="PF16561"/>
    </source>
</evidence>
<comment type="caution">
    <text evidence="3">The sequence shown here is derived from an EMBL/GenBank/DDBJ whole genome shotgun (WGS) entry which is preliminary data.</text>
</comment>
<dbReference type="InterPro" id="IPR014756">
    <property type="entry name" value="Ig_E-set"/>
</dbReference>
<evidence type="ECO:0000313" key="3">
    <source>
        <dbReference type="EMBL" id="KAK5969574.1"/>
    </source>
</evidence>
<dbReference type="CDD" id="cd02859">
    <property type="entry name" value="E_set_AMPKbeta_like_N"/>
    <property type="match status" value="1"/>
</dbReference>
<feature type="non-terminal residue" evidence="3">
    <location>
        <position position="1"/>
    </location>
</feature>
<dbReference type="InterPro" id="IPR032640">
    <property type="entry name" value="AMPK1_CBM"/>
</dbReference>
<keyword evidence="4" id="KW-1185">Reference proteome</keyword>
<name>A0AAN8IYR9_TRICO</name>
<gene>
    <name evidence="3" type="ORF">GCK32_022406</name>
</gene>
<dbReference type="SUPFAM" id="SSF81296">
    <property type="entry name" value="E set domains"/>
    <property type="match status" value="1"/>
</dbReference>
<dbReference type="InterPro" id="IPR013783">
    <property type="entry name" value="Ig-like_fold"/>
</dbReference>
<accession>A0AAN8IYR9</accession>
<dbReference type="Proteomes" id="UP001331761">
    <property type="component" value="Unassembled WGS sequence"/>
</dbReference>
<evidence type="ECO:0000256" key="1">
    <source>
        <dbReference type="ARBA" id="ARBA00025180"/>
    </source>
</evidence>
<reference evidence="3 4" key="1">
    <citation type="submission" date="2019-10" db="EMBL/GenBank/DDBJ databases">
        <title>Assembly and Annotation for the nematode Trichostrongylus colubriformis.</title>
        <authorList>
            <person name="Martin J."/>
        </authorList>
    </citation>
    <scope>NUCLEOTIDE SEQUENCE [LARGE SCALE GENOMIC DNA]</scope>
    <source>
        <strain evidence="3">G859</strain>
        <tissue evidence="3">Whole worm</tissue>
    </source>
</reference>
<dbReference type="EMBL" id="WIXE01019995">
    <property type="protein sequence ID" value="KAK5969574.1"/>
    <property type="molecule type" value="Genomic_DNA"/>
</dbReference>
<dbReference type="AlphaFoldDB" id="A0AAN8IYR9"/>
<sequence>VLLTGSFFGWKISLPMQRDKDAFRLSITLPAGQHQYRFEVHRHTKGKIMQAPYIIHD</sequence>
<dbReference type="Pfam" id="PF16561">
    <property type="entry name" value="AMPK1_CBM"/>
    <property type="match status" value="1"/>
</dbReference>